<proteinExistence type="predicted"/>
<sequence>MLRRKCVKHSCFDCEWWLCLFVCFPITIIGSSLKIRD</sequence>
<reference evidence="1" key="1">
    <citation type="submission" date="2018-02" db="EMBL/GenBank/DDBJ databases">
        <title>Rhizophora mucronata_Transcriptome.</title>
        <authorList>
            <person name="Meera S.P."/>
            <person name="Sreeshan A."/>
            <person name="Augustine A."/>
        </authorList>
    </citation>
    <scope>NUCLEOTIDE SEQUENCE</scope>
    <source>
        <tissue evidence="1">Leaf</tissue>
    </source>
</reference>
<organism evidence="1">
    <name type="scientific">Rhizophora mucronata</name>
    <name type="common">Asiatic mangrove</name>
    <dbReference type="NCBI Taxonomy" id="61149"/>
    <lineage>
        <taxon>Eukaryota</taxon>
        <taxon>Viridiplantae</taxon>
        <taxon>Streptophyta</taxon>
        <taxon>Embryophyta</taxon>
        <taxon>Tracheophyta</taxon>
        <taxon>Spermatophyta</taxon>
        <taxon>Magnoliopsida</taxon>
        <taxon>eudicotyledons</taxon>
        <taxon>Gunneridae</taxon>
        <taxon>Pentapetalae</taxon>
        <taxon>rosids</taxon>
        <taxon>fabids</taxon>
        <taxon>Malpighiales</taxon>
        <taxon>Rhizophoraceae</taxon>
        <taxon>Rhizophora</taxon>
    </lineage>
</organism>
<name>A0A2P2R2Q7_RHIMU</name>
<protein>
    <submittedName>
        <fullName evidence="1">Uncharacterized protein</fullName>
    </submittedName>
</protein>
<accession>A0A2P2R2Q7</accession>
<evidence type="ECO:0000313" key="1">
    <source>
        <dbReference type="EMBL" id="MBX73461.1"/>
    </source>
</evidence>
<dbReference type="EMBL" id="GGEC01092977">
    <property type="protein sequence ID" value="MBX73461.1"/>
    <property type="molecule type" value="Transcribed_RNA"/>
</dbReference>
<dbReference type="AlphaFoldDB" id="A0A2P2R2Q7"/>